<sequence>MARRVPLITLSFGESDTSKTSSPISNNPGVHQGQMVGFKVTMPNFTNAVTGTLSIIDSDGDTIYTSDSFDNNTTTVVMSLNVPLIEQEAVKVTLSGAPGSDGDVTVRIYYNPDLQIP</sequence>
<gene>
    <name evidence="1" type="ORF">ENV38_04985</name>
</gene>
<proteinExistence type="predicted"/>
<protein>
    <submittedName>
        <fullName evidence="1">Uncharacterized protein</fullName>
    </submittedName>
</protein>
<reference evidence="1" key="1">
    <citation type="journal article" date="2020" name="mSystems">
        <title>Genome- and Community-Level Interaction Insights into Carbon Utilization and Element Cycling Functions of Hydrothermarchaeota in Hydrothermal Sediment.</title>
        <authorList>
            <person name="Zhou Z."/>
            <person name="Liu Y."/>
            <person name="Xu W."/>
            <person name="Pan J."/>
            <person name="Luo Z.H."/>
            <person name="Li M."/>
        </authorList>
    </citation>
    <scope>NUCLEOTIDE SEQUENCE [LARGE SCALE GENOMIC DNA]</scope>
    <source>
        <strain evidence="1">SpSt-754</strain>
    </source>
</reference>
<evidence type="ECO:0000313" key="1">
    <source>
        <dbReference type="EMBL" id="HGB36242.1"/>
    </source>
</evidence>
<comment type="caution">
    <text evidence="1">The sequence shown here is derived from an EMBL/GenBank/DDBJ whole genome shotgun (WGS) entry which is preliminary data.</text>
</comment>
<dbReference type="EMBL" id="DTGD01000185">
    <property type="protein sequence ID" value="HGB36242.1"/>
    <property type="molecule type" value="Genomic_DNA"/>
</dbReference>
<organism evidence="1">
    <name type="scientific">candidate division WOR-3 bacterium</name>
    <dbReference type="NCBI Taxonomy" id="2052148"/>
    <lineage>
        <taxon>Bacteria</taxon>
        <taxon>Bacteria division WOR-3</taxon>
    </lineage>
</organism>
<name>A0A7V3KP37_UNCW3</name>
<accession>A0A7V3KP37</accession>
<dbReference type="AlphaFoldDB" id="A0A7V3KP37"/>